<dbReference type="CDD" id="cd05251">
    <property type="entry name" value="NmrA_like_SDR_a"/>
    <property type="match status" value="1"/>
</dbReference>
<evidence type="ECO:0000256" key="1">
    <source>
        <dbReference type="ARBA" id="ARBA00006328"/>
    </source>
</evidence>
<name>A0A0D2F3J4_9EURO</name>
<comment type="similarity">
    <text evidence="1">Belongs to the NmrA-type oxidoreductase family.</text>
</comment>
<dbReference type="Gene3D" id="3.90.25.10">
    <property type="entry name" value="UDP-galactose 4-epimerase, domain 1"/>
    <property type="match status" value="1"/>
</dbReference>
<reference evidence="4 5" key="1">
    <citation type="submission" date="2015-01" db="EMBL/GenBank/DDBJ databases">
        <title>The Genome Sequence of Exophiala xenobiotica CBS118157.</title>
        <authorList>
            <consortium name="The Broad Institute Genomics Platform"/>
            <person name="Cuomo C."/>
            <person name="de Hoog S."/>
            <person name="Gorbushina A."/>
            <person name="Stielow B."/>
            <person name="Teixiera M."/>
            <person name="Abouelleil A."/>
            <person name="Chapman S.B."/>
            <person name="Priest M."/>
            <person name="Young S.K."/>
            <person name="Wortman J."/>
            <person name="Nusbaum C."/>
            <person name="Birren B."/>
        </authorList>
    </citation>
    <scope>NUCLEOTIDE SEQUENCE [LARGE SCALE GENOMIC DNA]</scope>
    <source>
        <strain evidence="4 5">CBS 118157</strain>
    </source>
</reference>
<proteinExistence type="inferred from homology"/>
<dbReference type="InterPro" id="IPR051164">
    <property type="entry name" value="NmrA-like_oxidored"/>
</dbReference>
<dbReference type="InterPro" id="IPR036291">
    <property type="entry name" value="NAD(P)-bd_dom_sf"/>
</dbReference>
<keyword evidence="2" id="KW-0521">NADP</keyword>
<dbReference type="AlphaFoldDB" id="A0A0D2F3J4"/>
<evidence type="ECO:0000256" key="2">
    <source>
        <dbReference type="ARBA" id="ARBA00022857"/>
    </source>
</evidence>
<evidence type="ECO:0000259" key="3">
    <source>
        <dbReference type="Pfam" id="PF05368"/>
    </source>
</evidence>
<evidence type="ECO:0000313" key="4">
    <source>
        <dbReference type="EMBL" id="KIW61495.1"/>
    </source>
</evidence>
<dbReference type="InterPro" id="IPR008030">
    <property type="entry name" value="NmrA-like"/>
</dbReference>
<dbReference type="SUPFAM" id="SSF51735">
    <property type="entry name" value="NAD(P)-binding Rossmann-fold domains"/>
    <property type="match status" value="1"/>
</dbReference>
<dbReference type="STRING" id="348802.A0A0D2F3J4"/>
<dbReference type="OrthoDB" id="3358371at2759"/>
<organism evidence="4 5">
    <name type="scientific">Exophiala xenobiotica</name>
    <dbReference type="NCBI Taxonomy" id="348802"/>
    <lineage>
        <taxon>Eukaryota</taxon>
        <taxon>Fungi</taxon>
        <taxon>Dikarya</taxon>
        <taxon>Ascomycota</taxon>
        <taxon>Pezizomycotina</taxon>
        <taxon>Eurotiomycetes</taxon>
        <taxon>Chaetothyriomycetidae</taxon>
        <taxon>Chaetothyriales</taxon>
        <taxon>Herpotrichiellaceae</taxon>
        <taxon>Exophiala</taxon>
    </lineage>
</organism>
<protein>
    <recommendedName>
        <fullName evidence="3">NmrA-like domain-containing protein</fullName>
    </recommendedName>
</protein>
<evidence type="ECO:0000313" key="5">
    <source>
        <dbReference type="Proteomes" id="UP000054342"/>
    </source>
</evidence>
<dbReference type="PANTHER" id="PTHR42748">
    <property type="entry name" value="NITROGEN METABOLITE REPRESSION PROTEIN NMRA FAMILY MEMBER"/>
    <property type="match status" value="1"/>
</dbReference>
<dbReference type="Gene3D" id="3.40.50.720">
    <property type="entry name" value="NAD(P)-binding Rossmann-like Domain"/>
    <property type="match status" value="1"/>
</dbReference>
<dbReference type="HOGENOM" id="CLU_007383_8_1_1"/>
<dbReference type="Proteomes" id="UP000054342">
    <property type="component" value="Unassembled WGS sequence"/>
</dbReference>
<dbReference type="GO" id="GO:0005634">
    <property type="term" value="C:nucleus"/>
    <property type="evidence" value="ECO:0007669"/>
    <property type="project" value="TreeGrafter"/>
</dbReference>
<dbReference type="RefSeq" id="XP_013322079.1">
    <property type="nucleotide sequence ID" value="XM_013466625.1"/>
</dbReference>
<keyword evidence="5" id="KW-1185">Reference proteome</keyword>
<gene>
    <name evidence="4" type="ORF">PV05_01612</name>
</gene>
<dbReference type="EMBL" id="KN847317">
    <property type="protein sequence ID" value="KIW61495.1"/>
    <property type="molecule type" value="Genomic_DNA"/>
</dbReference>
<dbReference type="GeneID" id="25323520"/>
<dbReference type="PANTHER" id="PTHR42748:SF11">
    <property type="entry name" value="NMRA-LIKE DOMAIN-CONTAINING PROTEIN"/>
    <property type="match status" value="1"/>
</dbReference>
<accession>A0A0D2F3J4</accession>
<feature type="domain" description="NmrA-like" evidence="3">
    <location>
        <begin position="44"/>
        <end position="354"/>
    </location>
</feature>
<dbReference type="Pfam" id="PF05368">
    <property type="entry name" value="NmrA"/>
    <property type="match status" value="1"/>
</dbReference>
<sequence>MSPVPKPQSHANGEAGECEDRFLASPSHCPSSVHSPGAPSNMPKLLAIFGATGQQGGSIVDFVLNDPLLSKEYTVRGITRDPSSPSAQSLKAKNVQVVSGDVTDPSSLTTALKDAHTVFALTAPSFGPDSRAREFATGKAIADAAVANGASYIILSTLPNVTALSNNKYTKVTSFDAKADVEAYIRTLPSIKSAFFAPGSFMQNFQSIMAPRPATTSTGTPGDCEFVVARHVSPETQLPLIDTVGDTGKFVGAILADPDKYEGKTFCAATKLYSLADMCRIMSEKSGKTVKYVQLSKEKFREALTGQVGNYADSLIEMMSYQQDFGYYGPKTEELVAWAVKNARGKVTTFEEYLEKHPIPALQ</sequence>